<dbReference type="InterPro" id="IPR029068">
    <property type="entry name" value="Glyas_Bleomycin-R_OHBP_Dase"/>
</dbReference>
<evidence type="ECO:0000313" key="2">
    <source>
        <dbReference type="Proteomes" id="UP001448614"/>
    </source>
</evidence>
<dbReference type="RefSeq" id="WP_026541889.1">
    <property type="nucleotide sequence ID" value="NZ_JBBMFV010000004.1"/>
</dbReference>
<dbReference type="SUPFAM" id="SSF54593">
    <property type="entry name" value="Glyoxalase/Bleomycin resistance protein/Dihydroxybiphenyl dioxygenase"/>
    <property type="match status" value="1"/>
</dbReference>
<protein>
    <submittedName>
        <fullName evidence="1">Uncharacterized protein</fullName>
    </submittedName>
</protein>
<reference evidence="1 2" key="1">
    <citation type="journal article" date="2024" name="Appl. Microbiol. Biotechnol.">
        <title>Biosynthetic gene clusters with biotechnological applications in novel Antarctic isolates from Actinomycetota.</title>
        <authorList>
            <person name="Bruna P."/>
            <person name="Nunez-Montero K."/>
            <person name="Contreras M.J."/>
            <person name="Leal K."/>
            <person name="Garcia M."/>
            <person name="Abanto M."/>
            <person name="Barrientos L."/>
        </authorList>
    </citation>
    <scope>NUCLEOTIDE SEQUENCE [LARGE SCALE GENOMIC DNA]</scope>
    <source>
        <strain evidence="1 2">Se16.17</strain>
    </source>
</reference>
<keyword evidence="2" id="KW-1185">Reference proteome</keyword>
<organism evidence="1 2">
    <name type="scientific">Paenarthrobacter nicotinovorans</name>
    <name type="common">Arthrobacter nicotinovorans</name>
    <dbReference type="NCBI Taxonomy" id="29320"/>
    <lineage>
        <taxon>Bacteria</taxon>
        <taxon>Bacillati</taxon>
        <taxon>Actinomycetota</taxon>
        <taxon>Actinomycetes</taxon>
        <taxon>Micrococcales</taxon>
        <taxon>Micrococcaceae</taxon>
        <taxon>Paenarthrobacter</taxon>
    </lineage>
</organism>
<comment type="caution">
    <text evidence="1">The sequence shown here is derived from an EMBL/GenBank/DDBJ whole genome shotgun (WGS) entry which is preliminary data.</text>
</comment>
<dbReference type="EMBL" id="JBBMFV010000004">
    <property type="protein sequence ID" value="MEO3940248.1"/>
    <property type="molecule type" value="Genomic_DNA"/>
</dbReference>
<dbReference type="Proteomes" id="UP001448614">
    <property type="component" value="Unassembled WGS sequence"/>
</dbReference>
<sequence>MLRSRPTHYTSRPELWVALLQALGLVKTVDDAGWWEFDAGSGRLAVGAVEHGHPLDGSTIFGVEVGNLEEFARRTEEAGTQAEVQETPDGPTVQISAEDGFGFFAFPASRAVDGTWATSADANSALTVVATWVSPLVGLAANDLRNIGARPRSEDDESATFTTKNGGILRIIHGAASTHGDLAFEYDGGLEPLLRRLSEANIEARISDDVLYVANPDASGGAAPASIVIEPLRQAPAA</sequence>
<accession>A0ABV0GNX1</accession>
<name>A0ABV0GNX1_PAENI</name>
<gene>
    <name evidence="1" type="ORF">V3C41_04115</name>
</gene>
<evidence type="ECO:0000313" key="1">
    <source>
        <dbReference type="EMBL" id="MEO3940248.1"/>
    </source>
</evidence>
<proteinExistence type="predicted"/>